<accession>W2UL29</accession>
<evidence type="ECO:0000313" key="1">
    <source>
        <dbReference type="EMBL" id="ETN94855.1"/>
    </source>
</evidence>
<keyword evidence="2" id="KW-1185">Reference proteome</keyword>
<reference evidence="2" key="1">
    <citation type="submission" date="2013-11" db="EMBL/GenBank/DDBJ databases">
        <title>Draft genome sequence from a member of Zhouia, isolated tidal flat.</title>
        <authorList>
            <person name="Jin H."/>
            <person name="Jeon C.O."/>
        </authorList>
    </citation>
    <scope>NUCLEOTIDE SEQUENCE [LARGE SCALE GENOMIC DNA]</scope>
    <source>
        <strain evidence="2">AD3</strain>
    </source>
</reference>
<dbReference type="EMBL" id="AYXY01000023">
    <property type="protein sequence ID" value="ETN94855.1"/>
    <property type="molecule type" value="Genomic_DNA"/>
</dbReference>
<organism evidence="1 2">
    <name type="scientific">Zhouia amylolytica AD3</name>
    <dbReference type="NCBI Taxonomy" id="1286632"/>
    <lineage>
        <taxon>Bacteria</taxon>
        <taxon>Pseudomonadati</taxon>
        <taxon>Bacteroidota</taxon>
        <taxon>Flavobacteriia</taxon>
        <taxon>Flavobacteriales</taxon>
        <taxon>Flavobacteriaceae</taxon>
        <taxon>Zhouia</taxon>
    </lineage>
</organism>
<dbReference type="Proteomes" id="UP000018850">
    <property type="component" value="Unassembled WGS sequence"/>
</dbReference>
<sequence>MNTFMTEVLELIKNQTLSGKKIANRFRNKYETTKGITESN</sequence>
<name>W2UL29_9FLAO</name>
<evidence type="ECO:0000313" key="2">
    <source>
        <dbReference type="Proteomes" id="UP000018850"/>
    </source>
</evidence>
<reference evidence="1 2" key="2">
    <citation type="journal article" date="2016" name="Genome Announc.">
        <title>Draft Genome Sequence of Zhouia amylolytica AD3, Isolated from Tidal Flat Sediment.</title>
        <authorList>
            <person name="Jia B."/>
            <person name="Jin H.M."/>
            <person name="Lee H.J."/>
            <person name="Jeon C.O."/>
        </authorList>
    </citation>
    <scope>NUCLEOTIDE SEQUENCE [LARGE SCALE GENOMIC DNA]</scope>
    <source>
        <strain evidence="1 2">AD3</strain>
    </source>
</reference>
<gene>
    <name evidence="1" type="ORF">P278_27980</name>
</gene>
<protein>
    <submittedName>
        <fullName evidence="1">Uncharacterized protein</fullName>
    </submittedName>
</protein>
<dbReference type="AlphaFoldDB" id="W2UL29"/>
<proteinExistence type="predicted"/>
<comment type="caution">
    <text evidence="1">The sequence shown here is derived from an EMBL/GenBank/DDBJ whole genome shotgun (WGS) entry which is preliminary data.</text>
</comment>